<feature type="compositionally biased region" description="Pro residues" evidence="6">
    <location>
        <begin position="18"/>
        <end position="32"/>
    </location>
</feature>
<dbReference type="PIRSF" id="PIRSF002457">
    <property type="entry name" value="DASS"/>
    <property type="match status" value="1"/>
</dbReference>
<feature type="transmembrane region" description="Helical" evidence="7">
    <location>
        <begin position="265"/>
        <end position="288"/>
    </location>
</feature>
<comment type="similarity">
    <text evidence="2">Belongs to the SLC13A/DASS transporter (TC 2.A.47) family. DIT1 subfamily.</text>
</comment>
<feature type="transmembrane region" description="Helical" evidence="7">
    <location>
        <begin position="223"/>
        <end position="245"/>
    </location>
</feature>
<feature type="transmembrane region" description="Helical" evidence="7">
    <location>
        <begin position="438"/>
        <end position="461"/>
    </location>
</feature>
<dbReference type="EMBL" id="JBHTEF010000001">
    <property type="protein sequence ID" value="MFC7581423.1"/>
    <property type="molecule type" value="Genomic_DNA"/>
</dbReference>
<sequence>MPIDPSSAAGATRSPEGQRPPDPPQTVPPVGPQEPSRERHEVGWRAFIWRIGLPVILGAAIWPLPSPGGVSTQAWHMLALFVATILAIILRPLPMGAVTLLGMLAAVLSGVVPLTAPKDDPTAPYALMGFANSTIWLIVMAFLISRGFIKTGLGRRIALFFVSLLGKKMLGVSYGLAVADLVMAPAIPSATARGGGIMAPIMKSVAEVYDSRPGPTARRAGSFLAINVGQVNAITCAMFLTAMAGNPLIASLAEQQGVEITWARWALGAIVPGLVALVAVPFVVYLIYPPELKETPEVVSMARGELRRLGPLSSGEKIMSGTFILLLLLWTVGDMVLGIDATTTAVIGVAVLLLGRVLTWQDIIAEKSAWDTMIWFSILFMMATALNQYGLISWVSDTIAGSMGGLGWVPALIILCLVYFYSHYLFASATAHISAMYVAFLGAAITLGAPPLLAALLLGYITNAFTSLTQYAGGASPAIFGTEYNTVAQWWRVSAVAGLVSVTIWLVVGSGWMNLVGLA</sequence>
<keyword evidence="4 7" id="KW-1133">Transmembrane helix</keyword>
<evidence type="ECO:0000256" key="5">
    <source>
        <dbReference type="ARBA" id="ARBA00023136"/>
    </source>
</evidence>
<gene>
    <name evidence="8" type="ORF">ACFQWG_09485</name>
</gene>
<evidence type="ECO:0000256" key="7">
    <source>
        <dbReference type="SAM" id="Phobius"/>
    </source>
</evidence>
<dbReference type="PANTHER" id="PTHR42826">
    <property type="entry name" value="DICARBOXYLATE TRANSPORTER 2.1, CHLOROPLASTIC"/>
    <property type="match status" value="1"/>
</dbReference>
<keyword evidence="5 7" id="KW-0472">Membrane</keyword>
<protein>
    <submittedName>
        <fullName evidence="8">DASS family sodium-coupled anion symporter</fullName>
    </submittedName>
</protein>
<feature type="transmembrane region" description="Helical" evidence="7">
    <location>
        <begin position="490"/>
        <end position="515"/>
    </location>
</feature>
<feature type="region of interest" description="Disordered" evidence="6">
    <location>
        <begin position="1"/>
        <end position="36"/>
    </location>
</feature>
<evidence type="ECO:0000256" key="4">
    <source>
        <dbReference type="ARBA" id="ARBA00022989"/>
    </source>
</evidence>
<proteinExistence type="inferred from homology"/>
<dbReference type="NCBIfam" id="TIGR00785">
    <property type="entry name" value="dass"/>
    <property type="match status" value="1"/>
</dbReference>
<reference evidence="9" key="1">
    <citation type="journal article" date="2019" name="Int. J. Syst. Evol. Microbiol.">
        <title>The Global Catalogue of Microorganisms (GCM) 10K type strain sequencing project: providing services to taxonomists for standard genome sequencing and annotation.</title>
        <authorList>
            <consortium name="The Broad Institute Genomics Platform"/>
            <consortium name="The Broad Institute Genome Sequencing Center for Infectious Disease"/>
            <person name="Wu L."/>
            <person name="Ma J."/>
        </authorList>
    </citation>
    <scope>NUCLEOTIDE SEQUENCE [LARGE SCALE GENOMIC DNA]</scope>
    <source>
        <strain evidence="9">CCUG 56698</strain>
    </source>
</reference>
<feature type="transmembrane region" description="Helical" evidence="7">
    <location>
        <begin position="374"/>
        <end position="395"/>
    </location>
</feature>
<dbReference type="InterPro" id="IPR030676">
    <property type="entry name" value="CitT-rel"/>
</dbReference>
<accession>A0ABW2SPZ7</accession>
<evidence type="ECO:0000256" key="3">
    <source>
        <dbReference type="ARBA" id="ARBA00022692"/>
    </source>
</evidence>
<evidence type="ECO:0000256" key="2">
    <source>
        <dbReference type="ARBA" id="ARBA00007349"/>
    </source>
</evidence>
<evidence type="ECO:0000313" key="9">
    <source>
        <dbReference type="Proteomes" id="UP001596527"/>
    </source>
</evidence>
<dbReference type="RefSeq" id="WP_380974727.1">
    <property type="nucleotide sequence ID" value="NZ_JBHTEF010000001.1"/>
</dbReference>
<dbReference type="Proteomes" id="UP001596527">
    <property type="component" value="Unassembled WGS sequence"/>
</dbReference>
<organism evidence="8 9">
    <name type="scientific">Schaalia naturae</name>
    <dbReference type="NCBI Taxonomy" id="635203"/>
    <lineage>
        <taxon>Bacteria</taxon>
        <taxon>Bacillati</taxon>
        <taxon>Actinomycetota</taxon>
        <taxon>Actinomycetes</taxon>
        <taxon>Actinomycetales</taxon>
        <taxon>Actinomycetaceae</taxon>
        <taxon>Schaalia</taxon>
    </lineage>
</organism>
<comment type="caution">
    <text evidence="8">The sequence shown here is derived from an EMBL/GenBank/DDBJ whole genome shotgun (WGS) entry which is preliminary data.</text>
</comment>
<feature type="transmembrane region" description="Helical" evidence="7">
    <location>
        <begin position="336"/>
        <end position="354"/>
    </location>
</feature>
<dbReference type="InterPro" id="IPR001898">
    <property type="entry name" value="SLC13A/DASS"/>
</dbReference>
<feature type="transmembrane region" description="Helical" evidence="7">
    <location>
        <begin position="122"/>
        <end position="145"/>
    </location>
</feature>
<feature type="transmembrane region" description="Helical" evidence="7">
    <location>
        <begin position="97"/>
        <end position="116"/>
    </location>
</feature>
<feature type="transmembrane region" description="Helical" evidence="7">
    <location>
        <begin position="70"/>
        <end position="90"/>
    </location>
</feature>
<evidence type="ECO:0000256" key="6">
    <source>
        <dbReference type="SAM" id="MobiDB-lite"/>
    </source>
</evidence>
<comment type="subcellular location">
    <subcellularLocation>
        <location evidence="1">Membrane</location>
        <topology evidence="1">Multi-pass membrane protein</topology>
    </subcellularLocation>
</comment>
<feature type="transmembrane region" description="Helical" evidence="7">
    <location>
        <begin position="47"/>
        <end position="64"/>
    </location>
</feature>
<keyword evidence="3 7" id="KW-0812">Transmembrane</keyword>
<evidence type="ECO:0000313" key="8">
    <source>
        <dbReference type="EMBL" id="MFC7581423.1"/>
    </source>
</evidence>
<keyword evidence="9" id="KW-1185">Reference proteome</keyword>
<feature type="transmembrane region" description="Helical" evidence="7">
    <location>
        <begin position="407"/>
        <end position="426"/>
    </location>
</feature>
<evidence type="ECO:0000256" key="1">
    <source>
        <dbReference type="ARBA" id="ARBA00004141"/>
    </source>
</evidence>
<dbReference type="Pfam" id="PF00939">
    <property type="entry name" value="Na_sulph_symp"/>
    <property type="match status" value="1"/>
</dbReference>
<name>A0ABW2SPZ7_9ACTO</name>